<dbReference type="EMBL" id="UFAJ01000022">
    <property type="protein sequence ID" value="SSD58534.1"/>
    <property type="molecule type" value="Genomic_DNA"/>
</dbReference>
<dbReference type="GO" id="GO:0005763">
    <property type="term" value="C:mitochondrial small ribosomal subunit"/>
    <property type="evidence" value="ECO:0007669"/>
    <property type="project" value="TreeGrafter"/>
</dbReference>
<dbReference type="Pfam" id="PF01165">
    <property type="entry name" value="Ribosomal_S21"/>
    <property type="match status" value="1"/>
</dbReference>
<reference evidence="5" key="1">
    <citation type="submission" date="2018-06" db="EMBL/GenBank/DDBJ databases">
        <authorList>
            <person name="Guldener U."/>
        </authorList>
    </citation>
    <scope>NUCLEOTIDE SEQUENCE [LARGE SCALE GENOMIC DNA]</scope>
    <source>
        <strain evidence="5">UTAD17</strain>
    </source>
</reference>
<dbReference type="PANTHER" id="PTHR41237:SF1">
    <property type="entry name" value="SMALL RIBOSOMAL SUBUNIT PROTEIN BS21M"/>
    <property type="match status" value="1"/>
</dbReference>
<accession>A0A376B226</accession>
<dbReference type="InterPro" id="IPR001911">
    <property type="entry name" value="Ribosomal_bS21"/>
</dbReference>
<evidence type="ECO:0000256" key="3">
    <source>
        <dbReference type="ARBA" id="ARBA00023274"/>
    </source>
</evidence>
<keyword evidence="3" id="KW-0687">Ribonucleoprotein</keyword>
<dbReference type="InterPro" id="IPR052837">
    <property type="entry name" value="Mitoribosomal_bS21"/>
</dbReference>
<evidence type="ECO:0000256" key="1">
    <source>
        <dbReference type="ARBA" id="ARBA00006640"/>
    </source>
</evidence>
<organism evidence="4 5">
    <name type="scientific">Saccharomycodes ludwigii</name>
    <dbReference type="NCBI Taxonomy" id="36035"/>
    <lineage>
        <taxon>Eukaryota</taxon>
        <taxon>Fungi</taxon>
        <taxon>Dikarya</taxon>
        <taxon>Ascomycota</taxon>
        <taxon>Saccharomycotina</taxon>
        <taxon>Saccharomycetes</taxon>
        <taxon>Saccharomycodales</taxon>
        <taxon>Saccharomycodaceae</taxon>
        <taxon>Saccharomycodes</taxon>
    </lineage>
</organism>
<evidence type="ECO:0000313" key="4">
    <source>
        <dbReference type="EMBL" id="SSD58534.1"/>
    </source>
</evidence>
<keyword evidence="2" id="KW-0689">Ribosomal protein</keyword>
<dbReference type="GO" id="GO:0003735">
    <property type="term" value="F:structural constituent of ribosome"/>
    <property type="evidence" value="ECO:0007669"/>
    <property type="project" value="InterPro"/>
</dbReference>
<evidence type="ECO:0000313" key="5">
    <source>
        <dbReference type="Proteomes" id="UP000262825"/>
    </source>
</evidence>
<dbReference type="Proteomes" id="UP000262825">
    <property type="component" value="Unassembled WGS sequence"/>
</dbReference>
<gene>
    <name evidence="4" type="ORF">SCODWIG_00295</name>
</gene>
<dbReference type="PANTHER" id="PTHR41237">
    <property type="entry name" value="37S RIBOSOMAL PROTEIN MRP21, MITOCHONDRIAL"/>
    <property type="match status" value="1"/>
</dbReference>
<dbReference type="GO" id="GO:0070124">
    <property type="term" value="P:mitochondrial translational initiation"/>
    <property type="evidence" value="ECO:0007669"/>
    <property type="project" value="TreeGrafter"/>
</dbReference>
<protein>
    <recommendedName>
        <fullName evidence="6">37S ribosomal protein MRP21, mitochondrial</fullName>
    </recommendedName>
</protein>
<evidence type="ECO:0000256" key="2">
    <source>
        <dbReference type="ARBA" id="ARBA00022980"/>
    </source>
</evidence>
<comment type="similarity">
    <text evidence="1">Belongs to the bacterial ribosomal protein bS21 family.</text>
</comment>
<dbReference type="AlphaFoldDB" id="A0A376B226"/>
<proteinExistence type="inferred from homology"/>
<name>A0A376B226_9ASCO</name>
<dbReference type="OrthoDB" id="2501249at2759"/>
<evidence type="ECO:0008006" key="6">
    <source>
        <dbReference type="Google" id="ProtNLM"/>
    </source>
</evidence>
<keyword evidence="5" id="KW-1185">Reference proteome</keyword>
<dbReference type="VEuPathDB" id="FungiDB:SCODWIG_00295"/>
<sequence length="170" mass="19447">MLARHSLKLFILPRRAFSSTILALNNDPSTLLNPSNIINNNNNKLTSDFITNLADKSLKYSNANNNELKQSIKSIDLDSNPREDALTSKMFGIKAGRTVSVIKGNTSDSFRVLQSIVRENNIAHDKRKQRFYLKPGKLREAKKSQKHRKEFMKGFKRLIEIVKDAKRKGY</sequence>